<organism evidence="3 4">
    <name type="scientific">Crepidotus variabilis</name>
    <dbReference type="NCBI Taxonomy" id="179855"/>
    <lineage>
        <taxon>Eukaryota</taxon>
        <taxon>Fungi</taxon>
        <taxon>Dikarya</taxon>
        <taxon>Basidiomycota</taxon>
        <taxon>Agaricomycotina</taxon>
        <taxon>Agaricomycetes</taxon>
        <taxon>Agaricomycetidae</taxon>
        <taxon>Agaricales</taxon>
        <taxon>Agaricineae</taxon>
        <taxon>Crepidotaceae</taxon>
        <taxon>Crepidotus</taxon>
    </lineage>
</organism>
<name>A0A9P6EQK2_9AGAR</name>
<keyword evidence="2" id="KW-0732">Signal</keyword>
<evidence type="ECO:0000256" key="2">
    <source>
        <dbReference type="SAM" id="SignalP"/>
    </source>
</evidence>
<dbReference type="Proteomes" id="UP000807306">
    <property type="component" value="Unassembled WGS sequence"/>
</dbReference>
<proteinExistence type="predicted"/>
<feature type="signal peptide" evidence="2">
    <location>
        <begin position="1"/>
        <end position="22"/>
    </location>
</feature>
<reference evidence="3" key="1">
    <citation type="submission" date="2020-11" db="EMBL/GenBank/DDBJ databases">
        <authorList>
            <consortium name="DOE Joint Genome Institute"/>
            <person name="Ahrendt S."/>
            <person name="Riley R."/>
            <person name="Andreopoulos W."/>
            <person name="Labutti K."/>
            <person name="Pangilinan J."/>
            <person name="Ruiz-Duenas F.J."/>
            <person name="Barrasa J.M."/>
            <person name="Sanchez-Garcia M."/>
            <person name="Camarero S."/>
            <person name="Miyauchi S."/>
            <person name="Serrano A."/>
            <person name="Linde D."/>
            <person name="Babiker R."/>
            <person name="Drula E."/>
            <person name="Ayuso-Fernandez I."/>
            <person name="Pacheco R."/>
            <person name="Padilla G."/>
            <person name="Ferreira P."/>
            <person name="Barriuso J."/>
            <person name="Kellner H."/>
            <person name="Castanera R."/>
            <person name="Alfaro M."/>
            <person name="Ramirez L."/>
            <person name="Pisabarro A.G."/>
            <person name="Kuo A."/>
            <person name="Tritt A."/>
            <person name="Lipzen A."/>
            <person name="He G."/>
            <person name="Yan M."/>
            <person name="Ng V."/>
            <person name="Cullen D."/>
            <person name="Martin F."/>
            <person name="Rosso M.-N."/>
            <person name="Henrissat B."/>
            <person name="Hibbett D."/>
            <person name="Martinez A.T."/>
            <person name="Grigoriev I.V."/>
        </authorList>
    </citation>
    <scope>NUCLEOTIDE SEQUENCE</scope>
    <source>
        <strain evidence="3">CBS 506.95</strain>
    </source>
</reference>
<evidence type="ECO:0000256" key="1">
    <source>
        <dbReference type="SAM" id="MobiDB-lite"/>
    </source>
</evidence>
<dbReference type="AlphaFoldDB" id="A0A9P6EQK2"/>
<protein>
    <submittedName>
        <fullName evidence="3">Uncharacterized protein</fullName>
    </submittedName>
</protein>
<feature type="compositionally biased region" description="Polar residues" evidence="1">
    <location>
        <begin position="133"/>
        <end position="144"/>
    </location>
</feature>
<evidence type="ECO:0000313" key="4">
    <source>
        <dbReference type="Proteomes" id="UP000807306"/>
    </source>
</evidence>
<sequence>MHFTNVFTTLLLAGSCISSTFAILPYHTRKNLPASRYKNVGTSSTFLRYRDIAEIVDQVLVERGIAVYDDSPVYMRDLGDWDEEDLFERMETSGQGPPPPGGNGRGDGNKRKAENQKGQGGRKTPPPVDPGRTPNNSPTNQRRA</sequence>
<feature type="chain" id="PRO_5040282854" evidence="2">
    <location>
        <begin position="23"/>
        <end position="144"/>
    </location>
</feature>
<gene>
    <name evidence="3" type="ORF">CPB83DRAFT_902921</name>
</gene>
<accession>A0A9P6EQK2</accession>
<keyword evidence="4" id="KW-1185">Reference proteome</keyword>
<comment type="caution">
    <text evidence="3">The sequence shown here is derived from an EMBL/GenBank/DDBJ whole genome shotgun (WGS) entry which is preliminary data.</text>
</comment>
<dbReference type="EMBL" id="MU157828">
    <property type="protein sequence ID" value="KAF9533550.1"/>
    <property type="molecule type" value="Genomic_DNA"/>
</dbReference>
<evidence type="ECO:0000313" key="3">
    <source>
        <dbReference type="EMBL" id="KAF9533550.1"/>
    </source>
</evidence>
<feature type="region of interest" description="Disordered" evidence="1">
    <location>
        <begin position="84"/>
        <end position="144"/>
    </location>
</feature>